<sequence length="146" mass="16862">MCYDGKMSNIEDVVENPNGGCRFSRVKQRLKDRSKKVAQTKERTKEILSKQAVLIAKHAEEHESFITKDFCYYANTIFLIMLLFFPRNQKLFMGPLALALIVWRCSLVFSSVDKLVLCSLRFVGGTQPSLKQCIRKEHREDFHGVT</sequence>
<accession>A0ACB8ZA11</accession>
<evidence type="ECO:0000313" key="1">
    <source>
        <dbReference type="EMBL" id="KAI3694422.1"/>
    </source>
</evidence>
<evidence type="ECO:0000313" key="2">
    <source>
        <dbReference type="Proteomes" id="UP001056120"/>
    </source>
</evidence>
<protein>
    <submittedName>
        <fullName evidence="1">Uncharacterized protein</fullName>
    </submittedName>
</protein>
<organism evidence="1 2">
    <name type="scientific">Smallanthus sonchifolius</name>
    <dbReference type="NCBI Taxonomy" id="185202"/>
    <lineage>
        <taxon>Eukaryota</taxon>
        <taxon>Viridiplantae</taxon>
        <taxon>Streptophyta</taxon>
        <taxon>Embryophyta</taxon>
        <taxon>Tracheophyta</taxon>
        <taxon>Spermatophyta</taxon>
        <taxon>Magnoliopsida</taxon>
        <taxon>eudicotyledons</taxon>
        <taxon>Gunneridae</taxon>
        <taxon>Pentapetalae</taxon>
        <taxon>asterids</taxon>
        <taxon>campanulids</taxon>
        <taxon>Asterales</taxon>
        <taxon>Asteraceae</taxon>
        <taxon>Asteroideae</taxon>
        <taxon>Heliantheae alliance</taxon>
        <taxon>Millerieae</taxon>
        <taxon>Smallanthus</taxon>
    </lineage>
</organism>
<comment type="caution">
    <text evidence="1">The sequence shown here is derived from an EMBL/GenBank/DDBJ whole genome shotgun (WGS) entry which is preliminary data.</text>
</comment>
<proteinExistence type="predicted"/>
<name>A0ACB8ZA11_9ASTR</name>
<keyword evidence="2" id="KW-1185">Reference proteome</keyword>
<reference evidence="1 2" key="2">
    <citation type="journal article" date="2022" name="Mol. Ecol. Resour.">
        <title>The genomes of chicory, endive, great burdock and yacon provide insights into Asteraceae paleo-polyploidization history and plant inulin production.</title>
        <authorList>
            <person name="Fan W."/>
            <person name="Wang S."/>
            <person name="Wang H."/>
            <person name="Wang A."/>
            <person name="Jiang F."/>
            <person name="Liu H."/>
            <person name="Zhao H."/>
            <person name="Xu D."/>
            <person name="Zhang Y."/>
        </authorList>
    </citation>
    <scope>NUCLEOTIDE SEQUENCE [LARGE SCALE GENOMIC DNA]</scope>
    <source>
        <strain evidence="2">cv. Yunnan</strain>
        <tissue evidence="1">Leaves</tissue>
    </source>
</reference>
<gene>
    <name evidence="1" type="ORF">L1987_77387</name>
</gene>
<dbReference type="EMBL" id="CM042043">
    <property type="protein sequence ID" value="KAI3694422.1"/>
    <property type="molecule type" value="Genomic_DNA"/>
</dbReference>
<reference evidence="2" key="1">
    <citation type="journal article" date="2022" name="Mol. Ecol. Resour.">
        <title>The genomes of chicory, endive, great burdock and yacon provide insights into Asteraceae palaeo-polyploidization history and plant inulin production.</title>
        <authorList>
            <person name="Fan W."/>
            <person name="Wang S."/>
            <person name="Wang H."/>
            <person name="Wang A."/>
            <person name="Jiang F."/>
            <person name="Liu H."/>
            <person name="Zhao H."/>
            <person name="Xu D."/>
            <person name="Zhang Y."/>
        </authorList>
    </citation>
    <scope>NUCLEOTIDE SEQUENCE [LARGE SCALE GENOMIC DNA]</scope>
    <source>
        <strain evidence="2">cv. Yunnan</strain>
    </source>
</reference>
<dbReference type="Proteomes" id="UP001056120">
    <property type="component" value="Linkage Group LG26"/>
</dbReference>